<organism evidence="3 4">
    <name type="scientific">Coptis chinensis</name>
    <dbReference type="NCBI Taxonomy" id="261450"/>
    <lineage>
        <taxon>Eukaryota</taxon>
        <taxon>Viridiplantae</taxon>
        <taxon>Streptophyta</taxon>
        <taxon>Embryophyta</taxon>
        <taxon>Tracheophyta</taxon>
        <taxon>Spermatophyta</taxon>
        <taxon>Magnoliopsida</taxon>
        <taxon>Ranunculales</taxon>
        <taxon>Ranunculaceae</taxon>
        <taxon>Coptidoideae</taxon>
        <taxon>Coptis</taxon>
    </lineage>
</organism>
<dbReference type="Proteomes" id="UP000631114">
    <property type="component" value="Unassembled WGS sequence"/>
</dbReference>
<evidence type="ECO:0000313" key="3">
    <source>
        <dbReference type="EMBL" id="KAF9604576.1"/>
    </source>
</evidence>
<sequence>MNPLILHGRVYCDTCKCGFETPVTTYIAEARIRVECKLRDTLQVVYSTEAVTDSSGAYEVSVADDHDDQLCESVLISNPRKRRHRACPGVRELV</sequence>
<evidence type="ECO:0000256" key="2">
    <source>
        <dbReference type="ARBA" id="ARBA00023157"/>
    </source>
</evidence>
<keyword evidence="2" id="KW-1015">Disulfide bond</keyword>
<protein>
    <submittedName>
        <fullName evidence="3">Uncharacterized protein</fullName>
    </submittedName>
</protein>
<dbReference type="PANTHER" id="PTHR31614">
    <property type="entry name" value="PROTEIN DOWNSTREAM OF FLC-RELATED"/>
    <property type="match status" value="1"/>
</dbReference>
<accession>A0A835HRR6</accession>
<dbReference type="AlphaFoldDB" id="A0A835HRR6"/>
<keyword evidence="4" id="KW-1185">Reference proteome</keyword>
<dbReference type="Pfam" id="PF01190">
    <property type="entry name" value="Pollen_Ole_e_1"/>
    <property type="match status" value="1"/>
</dbReference>
<dbReference type="PANTHER" id="PTHR31614:SF5">
    <property type="entry name" value="ALLERGEN-LIKE PROTEIN BRSN20"/>
    <property type="match status" value="1"/>
</dbReference>
<evidence type="ECO:0000313" key="4">
    <source>
        <dbReference type="Proteomes" id="UP000631114"/>
    </source>
</evidence>
<comment type="similarity">
    <text evidence="1">Belongs to the Ole e I family.</text>
</comment>
<dbReference type="OrthoDB" id="1896520at2759"/>
<gene>
    <name evidence="3" type="ORF">IFM89_008020</name>
</gene>
<comment type="caution">
    <text evidence="3">The sequence shown here is derived from an EMBL/GenBank/DDBJ whole genome shotgun (WGS) entry which is preliminary data.</text>
</comment>
<dbReference type="EMBL" id="JADFTS010000005">
    <property type="protein sequence ID" value="KAF9604576.1"/>
    <property type="molecule type" value="Genomic_DNA"/>
</dbReference>
<reference evidence="3 4" key="1">
    <citation type="submission" date="2020-10" db="EMBL/GenBank/DDBJ databases">
        <title>The Coptis chinensis genome and diversification of protoberbering-type alkaloids.</title>
        <authorList>
            <person name="Wang B."/>
            <person name="Shu S."/>
            <person name="Song C."/>
            <person name="Liu Y."/>
        </authorList>
    </citation>
    <scope>NUCLEOTIDE SEQUENCE [LARGE SCALE GENOMIC DNA]</scope>
    <source>
        <strain evidence="3">HL-2020</strain>
        <tissue evidence="3">Leaf</tissue>
    </source>
</reference>
<name>A0A835HRR6_9MAGN</name>
<dbReference type="InterPro" id="IPR006041">
    <property type="entry name" value="Pollen_Ole_e1_allergen"/>
</dbReference>
<proteinExistence type="inferred from homology"/>
<evidence type="ECO:0000256" key="1">
    <source>
        <dbReference type="ARBA" id="ARBA00010049"/>
    </source>
</evidence>